<dbReference type="SUPFAM" id="SSF52540">
    <property type="entry name" value="P-loop containing nucleoside triphosphate hydrolases"/>
    <property type="match status" value="1"/>
</dbReference>
<evidence type="ECO:0000256" key="1">
    <source>
        <dbReference type="SAM" id="Coils"/>
    </source>
</evidence>
<dbReference type="GO" id="GO:0006302">
    <property type="term" value="P:double-strand break repair"/>
    <property type="evidence" value="ECO:0007669"/>
    <property type="project" value="InterPro"/>
</dbReference>
<dbReference type="EMBL" id="AP022869">
    <property type="protein sequence ID" value="BCB72565.1"/>
    <property type="molecule type" value="Genomic_DNA"/>
</dbReference>
<gene>
    <name evidence="4" type="ORF">HMEPL2_29160</name>
</gene>
<dbReference type="AlphaFoldDB" id="A0A6F8XFW1"/>
<dbReference type="Gene3D" id="3.40.50.300">
    <property type="entry name" value="P-loop containing nucleotide triphosphate hydrolases"/>
    <property type="match status" value="2"/>
</dbReference>
<dbReference type="InterPro" id="IPR038729">
    <property type="entry name" value="Rad50/SbcC_AAA"/>
</dbReference>
<dbReference type="PANTHER" id="PTHR32114:SF2">
    <property type="entry name" value="ABC TRANSPORTER ABCH.3"/>
    <property type="match status" value="1"/>
</dbReference>
<evidence type="ECO:0000256" key="2">
    <source>
        <dbReference type="SAM" id="MobiDB-lite"/>
    </source>
</evidence>
<evidence type="ECO:0000313" key="5">
    <source>
        <dbReference type="Proteomes" id="UP000501053"/>
    </source>
</evidence>
<dbReference type="Proteomes" id="UP000501053">
    <property type="component" value="Chromosome"/>
</dbReference>
<dbReference type="InterPro" id="IPR027417">
    <property type="entry name" value="P-loop_NTPase"/>
</dbReference>
<feature type="coiled-coil region" evidence="1">
    <location>
        <begin position="424"/>
        <end position="451"/>
    </location>
</feature>
<keyword evidence="1" id="KW-0175">Coiled coil</keyword>
<evidence type="ECO:0000259" key="3">
    <source>
        <dbReference type="Pfam" id="PF13476"/>
    </source>
</evidence>
<feature type="coiled-coil region" evidence="1">
    <location>
        <begin position="227"/>
        <end position="275"/>
    </location>
</feature>
<feature type="region of interest" description="Disordered" evidence="2">
    <location>
        <begin position="105"/>
        <end position="127"/>
    </location>
</feature>
<dbReference type="GO" id="GO:0005524">
    <property type="term" value="F:ATP binding"/>
    <property type="evidence" value="ECO:0007669"/>
    <property type="project" value="UniProtKB-KW"/>
</dbReference>
<dbReference type="RefSeq" id="WP_172515304.1">
    <property type="nucleotide sequence ID" value="NZ_AP022869.1"/>
</dbReference>
<dbReference type="Pfam" id="PF13476">
    <property type="entry name" value="AAA_23"/>
    <property type="match status" value="1"/>
</dbReference>
<name>A0A6F8XFW1_9GAMM</name>
<keyword evidence="5" id="KW-1185">Reference proteome</keyword>
<reference evidence="4 5" key="1">
    <citation type="submission" date="2020-03" db="EMBL/GenBank/DDBJ databases">
        <title>Complete Genome Sequence of Halomonas meridiana strain Eplume2, isolated from hydrothermal-plume in the north east Pacific Ocean.</title>
        <authorList>
            <person name="Kurihara Y."/>
            <person name="Kawai S."/>
            <person name="Sakai A."/>
            <person name="Galipon J."/>
            <person name="Arakawa K."/>
        </authorList>
    </citation>
    <scope>NUCLEOTIDE SEQUENCE [LARGE SCALE GENOMIC DNA]</scope>
    <source>
        <strain evidence="4 5">Eplume2</strain>
    </source>
</reference>
<feature type="domain" description="Rad50/SbcC-type AAA" evidence="3">
    <location>
        <begin position="7"/>
        <end position="262"/>
    </location>
</feature>
<evidence type="ECO:0000313" key="4">
    <source>
        <dbReference type="EMBL" id="BCB72565.1"/>
    </source>
</evidence>
<proteinExistence type="predicted"/>
<accession>A0A6F8XFW1</accession>
<dbReference type="GO" id="GO:0016887">
    <property type="term" value="F:ATP hydrolysis activity"/>
    <property type="evidence" value="ECO:0007669"/>
    <property type="project" value="InterPro"/>
</dbReference>
<sequence>MKLISASICNFRLIRNLELDFSVDANKPLTVIRAANETGKTTCQTALIWCLYGSKSLPNRGDYSLFPSDKIGPDNKKIEVSVDIEFELDHVVGTGKGKRQLQRTKYRMSRSCTEKAPQHGNSERTGEARTLWKVTSQGTTRVLDSDVPAIIENALPESLKDVYFTDGDSAMSFIEAAATQGVKRKRVTNAIEALLGLKVLDSTIKHVSGISSKFSQEIDNKDYAEELIKINDKISGFVDDKEEAEEELKAAEDEIKRINKELVAKDREIEAALKLGDKDKLINDLDRIKKSTIRTEESLKNAYKGVSKIISSESMSRAILSRHLEASKLTLNDMNRSKQLPKVNVPILEEIIDRDLCFCGSDLSEKTIEGKERRKRIIDSIEESRESDLVQEAATSLFYQIRSVSTEGAGDKWLTEYSAQSQILQNADADLNRLQVESDSLEKVISNIEDSHLQKLREVRQNLNSSLLRQHQVEATRNDLIDKTKIYLREANEDCEKVRKKLGKTNTSAVNWDVANAIKTVFEKVVERLRNDELEKVSSEMNRIFLSMIGADSSNSDLGLIKEARLTEQFDIVVFGPNGHSLNPDQDLNGASRRAITLAFILALTKVSEVEAPNIIDTPLGMMAGYVKQSVLLRTIEEGSQVILFLTHDEINGVEEILDSRAGLVFTLTNVGHYPKMLANRPETQEAGVVRCNCNHRQCCEICERQGVKVA</sequence>
<feature type="compositionally biased region" description="Basic and acidic residues" evidence="2">
    <location>
        <begin position="112"/>
        <end position="127"/>
    </location>
</feature>
<protein>
    <submittedName>
        <fullName evidence="4">ABC transporter ATP-binding protein</fullName>
    </submittedName>
</protein>
<dbReference type="PANTHER" id="PTHR32114">
    <property type="entry name" value="ABC TRANSPORTER ABCH.3"/>
    <property type="match status" value="1"/>
</dbReference>
<organism evidence="4 5">
    <name type="scientific">Vreelandella aquamarina</name>
    <dbReference type="NCBI Taxonomy" id="77097"/>
    <lineage>
        <taxon>Bacteria</taxon>
        <taxon>Pseudomonadati</taxon>
        <taxon>Pseudomonadota</taxon>
        <taxon>Gammaproteobacteria</taxon>
        <taxon>Oceanospirillales</taxon>
        <taxon>Halomonadaceae</taxon>
        <taxon>Vreelandella</taxon>
    </lineage>
</organism>
<keyword evidence="4" id="KW-0067">ATP-binding</keyword>
<keyword evidence="4" id="KW-0547">Nucleotide-binding</keyword>